<dbReference type="Proteomes" id="UP000034350">
    <property type="component" value="Unassembled WGS sequence"/>
</dbReference>
<dbReference type="AlphaFoldDB" id="A0A0F9W7C5"/>
<dbReference type="RefSeq" id="XP_024329448.1">
    <property type="nucleotide sequence ID" value="XM_024474957.1"/>
</dbReference>
<feature type="transmembrane region" description="Helical" evidence="1">
    <location>
        <begin position="6"/>
        <end position="28"/>
    </location>
</feature>
<keyword evidence="1" id="KW-0812">Transmembrane</keyword>
<evidence type="ECO:0000256" key="1">
    <source>
        <dbReference type="SAM" id="Phobius"/>
    </source>
</evidence>
<dbReference type="GeneID" id="36319886"/>
<evidence type="ECO:0000313" key="3">
    <source>
        <dbReference type="Proteomes" id="UP000034350"/>
    </source>
</evidence>
<keyword evidence="1" id="KW-0472">Membrane</keyword>
<reference evidence="2" key="1">
    <citation type="journal article" date="2015" name="Environ. Microbiol.">
        <title>Genome analyses suggest the presence of polyploidy and recent human-driven expansions in eight global populations of the honeybee pathogen Nosema ceranae.</title>
        <authorList>
            <person name="Pelin A."/>
            <person name="Selman M."/>
            <person name="Aris-Brosou S."/>
            <person name="Farinelli L."/>
            <person name="Corradi N."/>
        </authorList>
    </citation>
    <scope>NUCLEOTIDE SEQUENCE [LARGE SCALE GENOMIC DNA]</scope>
    <source>
        <strain evidence="2">PA08 1199</strain>
    </source>
</reference>
<dbReference type="EMBL" id="JPQZ01000288">
    <property type="protein sequence ID" value="KKO73706.1"/>
    <property type="molecule type" value="Genomic_DNA"/>
</dbReference>
<keyword evidence="1" id="KW-1133">Transmembrane helix</keyword>
<proteinExistence type="predicted"/>
<name>A0A0F9W7C5_9MICR</name>
<protein>
    <submittedName>
        <fullName evidence="2">Uncharacterized protein</fullName>
    </submittedName>
</protein>
<accession>A0A0F9W7C5</accession>
<sequence>MCAPFLMDMMCLYVCILLFLIINCPFYYKLKFSIDTLAKINITK</sequence>
<keyword evidence="3" id="KW-1185">Reference proteome</keyword>
<evidence type="ECO:0000313" key="2">
    <source>
        <dbReference type="EMBL" id="KKO73706.1"/>
    </source>
</evidence>
<gene>
    <name evidence="2" type="ORF">AAJ76_2880001637</name>
</gene>
<organism evidence="2 3">
    <name type="scientific">Vairimorpha ceranae</name>
    <dbReference type="NCBI Taxonomy" id="40302"/>
    <lineage>
        <taxon>Eukaryota</taxon>
        <taxon>Fungi</taxon>
        <taxon>Fungi incertae sedis</taxon>
        <taxon>Microsporidia</taxon>
        <taxon>Nosematidae</taxon>
        <taxon>Vairimorpha</taxon>
    </lineage>
</organism>
<comment type="caution">
    <text evidence="2">The sequence shown here is derived from an EMBL/GenBank/DDBJ whole genome shotgun (WGS) entry which is preliminary data.</text>
</comment>
<reference evidence="2" key="2">
    <citation type="submission" date="2015-05" db="EMBL/GenBank/DDBJ databases">
        <authorList>
            <person name="Adrian P."/>
            <person name="Selman M."/>
            <person name="Aris-Brosou S."/>
            <person name="Farinelli L."/>
            <person name="Corradi N."/>
        </authorList>
    </citation>
    <scope>NUCLEOTIDE SEQUENCE</scope>
    <source>
        <strain evidence="2">PA08 1199</strain>
    </source>
</reference>
<dbReference type="VEuPathDB" id="MicrosporidiaDB:AAJ76_2880001637"/>